<dbReference type="AlphaFoldDB" id="A0A367YKI0"/>
<accession>A0A367YKI0</accession>
<sequence>MTQDVPAADREFIANKMKEFDKRFKNLYLESKKLELINLLLRIQLDRLVTHRRQQQQQRPGNILSKYKQIQNFHHNAKLFVRLEKLGNKKLQNLTRGLHDYNKEVKEFYETHGIQT</sequence>
<keyword evidence="2" id="KW-1185">Reference proteome</keyword>
<dbReference type="EMBL" id="QLNQ01000020">
    <property type="protein sequence ID" value="RCK65502.1"/>
    <property type="molecule type" value="Genomic_DNA"/>
</dbReference>
<name>A0A367YKI0_9ASCO</name>
<comment type="caution">
    <text evidence="1">The sequence shown here is derived from an EMBL/GenBank/DDBJ whole genome shotgun (WGS) entry which is preliminary data.</text>
</comment>
<dbReference type="OrthoDB" id="10471380at2759"/>
<evidence type="ECO:0000313" key="1">
    <source>
        <dbReference type="EMBL" id="RCK65502.1"/>
    </source>
</evidence>
<protein>
    <submittedName>
        <fullName evidence="1">Uncharacterized protein</fullName>
    </submittedName>
</protein>
<dbReference type="Proteomes" id="UP000253472">
    <property type="component" value="Unassembled WGS sequence"/>
</dbReference>
<organism evidence="1 2">
    <name type="scientific">Candida viswanathii</name>
    <dbReference type="NCBI Taxonomy" id="5486"/>
    <lineage>
        <taxon>Eukaryota</taxon>
        <taxon>Fungi</taxon>
        <taxon>Dikarya</taxon>
        <taxon>Ascomycota</taxon>
        <taxon>Saccharomycotina</taxon>
        <taxon>Pichiomycetes</taxon>
        <taxon>Debaryomycetaceae</taxon>
        <taxon>Candida/Lodderomyces clade</taxon>
        <taxon>Candida</taxon>
    </lineage>
</organism>
<gene>
    <name evidence="1" type="ORF">Cantr_01415</name>
</gene>
<reference evidence="1 2" key="1">
    <citation type="submission" date="2018-06" db="EMBL/GenBank/DDBJ databases">
        <title>Whole genome sequencing of Candida tropicalis (genome annotated by CSBL at Korea University).</title>
        <authorList>
            <person name="Ahn J."/>
        </authorList>
    </citation>
    <scope>NUCLEOTIDE SEQUENCE [LARGE SCALE GENOMIC DNA]</scope>
    <source>
        <strain evidence="1 2">ATCC 20962</strain>
    </source>
</reference>
<evidence type="ECO:0000313" key="2">
    <source>
        <dbReference type="Proteomes" id="UP000253472"/>
    </source>
</evidence>
<proteinExistence type="predicted"/>